<name>A0A3S3R976_9GAMM</name>
<dbReference type="EMBL" id="RJLM01000004">
    <property type="protein sequence ID" value="RWX55357.1"/>
    <property type="molecule type" value="Genomic_DNA"/>
</dbReference>
<sequence length="129" mass="14551">MDILGDFMAELSPTLCNQQKLLNAIYNVQEEPSAENWQALQAAANRVNQFAIEELTELRCELSEMTAEAMRLSLPQDDENEEELVTHRLCELNAEIEGKAQLFIELNAIRLDAQQAAERARLALAPQHS</sequence>
<organism evidence="1 2">
    <name type="scientific">Photobacterium chitinilyticum</name>
    <dbReference type="NCBI Taxonomy" id="2485123"/>
    <lineage>
        <taxon>Bacteria</taxon>
        <taxon>Pseudomonadati</taxon>
        <taxon>Pseudomonadota</taxon>
        <taxon>Gammaproteobacteria</taxon>
        <taxon>Vibrionales</taxon>
        <taxon>Vibrionaceae</taxon>
        <taxon>Photobacterium</taxon>
    </lineage>
</organism>
<proteinExistence type="predicted"/>
<dbReference type="AlphaFoldDB" id="A0A3S3R976"/>
<comment type="caution">
    <text evidence="1">The sequence shown here is derived from an EMBL/GenBank/DDBJ whole genome shotgun (WGS) entry which is preliminary data.</text>
</comment>
<dbReference type="Proteomes" id="UP000287563">
    <property type="component" value="Unassembled WGS sequence"/>
</dbReference>
<protein>
    <submittedName>
        <fullName evidence="1">Uncharacterized protein</fullName>
    </submittedName>
</protein>
<evidence type="ECO:0000313" key="2">
    <source>
        <dbReference type="Proteomes" id="UP000287563"/>
    </source>
</evidence>
<reference evidence="1 2" key="1">
    <citation type="submission" date="2018-11" db="EMBL/GenBank/DDBJ databases">
        <title>Photobacterium sp. BEI247 sp. nov., a marine bacterium isolated from Yongle Blue Hole in the South China Sea.</title>
        <authorList>
            <person name="Wang X."/>
        </authorList>
    </citation>
    <scope>NUCLEOTIDE SEQUENCE [LARGE SCALE GENOMIC DNA]</scope>
    <source>
        <strain evidence="2">BEI247</strain>
    </source>
</reference>
<keyword evidence="2" id="KW-1185">Reference proteome</keyword>
<gene>
    <name evidence="1" type="ORF">EDI28_12390</name>
</gene>
<accession>A0A3S3R976</accession>
<evidence type="ECO:0000313" key="1">
    <source>
        <dbReference type="EMBL" id="RWX55357.1"/>
    </source>
</evidence>